<reference evidence="1 2" key="1">
    <citation type="submission" date="2018-03" db="EMBL/GenBank/DDBJ databases">
        <title>Genomic Encyclopedia of Archaeal and Bacterial Type Strains, Phase II (KMG-II): from individual species to whole genera.</title>
        <authorList>
            <person name="Goeker M."/>
        </authorList>
    </citation>
    <scope>NUCLEOTIDE SEQUENCE [LARGE SCALE GENOMIC DNA]</scope>
    <source>
        <strain evidence="1 2">DSM 13175</strain>
    </source>
</reference>
<dbReference type="SUPFAM" id="SSF63817">
    <property type="entry name" value="Sortase"/>
    <property type="match status" value="1"/>
</dbReference>
<name>A0A2T0W9D1_9LACT</name>
<dbReference type="InterPro" id="IPR009835">
    <property type="entry name" value="SrtB"/>
</dbReference>
<gene>
    <name evidence="1" type="ORF">CLV38_10588</name>
</gene>
<keyword evidence="2" id="KW-1185">Reference proteome</keyword>
<protein>
    <submittedName>
        <fullName evidence="1">Sortase B</fullName>
    </submittedName>
</protein>
<dbReference type="Gene3D" id="2.40.260.10">
    <property type="entry name" value="Sortase"/>
    <property type="match status" value="2"/>
</dbReference>
<proteinExistence type="predicted"/>
<evidence type="ECO:0000313" key="1">
    <source>
        <dbReference type="EMBL" id="PRY83307.1"/>
    </source>
</evidence>
<dbReference type="Proteomes" id="UP000238205">
    <property type="component" value="Unassembled WGS sequence"/>
</dbReference>
<evidence type="ECO:0000313" key="2">
    <source>
        <dbReference type="Proteomes" id="UP000238205"/>
    </source>
</evidence>
<dbReference type="EMBL" id="PVTO01000005">
    <property type="protein sequence ID" value="PRY83307.1"/>
    <property type="molecule type" value="Genomic_DNA"/>
</dbReference>
<comment type="caution">
    <text evidence="1">The sequence shown here is derived from an EMBL/GenBank/DDBJ whole genome shotgun (WGS) entry which is preliminary data.</text>
</comment>
<accession>A0A2T0W9D1</accession>
<dbReference type="RefSeq" id="WP_245920530.1">
    <property type="nucleotide sequence ID" value="NZ_PVTO01000005.1"/>
</dbReference>
<dbReference type="CDD" id="cd05826">
    <property type="entry name" value="Sortase_B"/>
    <property type="match status" value="1"/>
</dbReference>
<organism evidence="1 2">
    <name type="scientific">Alkalibacterium olivapovliticus</name>
    <dbReference type="NCBI Taxonomy" id="99907"/>
    <lineage>
        <taxon>Bacteria</taxon>
        <taxon>Bacillati</taxon>
        <taxon>Bacillota</taxon>
        <taxon>Bacilli</taxon>
        <taxon>Lactobacillales</taxon>
        <taxon>Carnobacteriaceae</taxon>
        <taxon>Alkalibacterium</taxon>
    </lineage>
</organism>
<dbReference type="AlphaFoldDB" id="A0A2T0W9D1"/>
<sequence>MPLNRQSTGYLIQRLFEEPRLLPSNSYSDNVTINQDFTDWLSISNTAIDYPVVKGRDNEFNLEHDFYKDQHPFESLFMDTEMLGWARSAYDFVRPLYVLREYVCRPGEILSEDFFNSNQTIVFQDLFTDRTYEIFSVHIAPADPYFINESFNTPDLTKYYEELKELSLFERERDFTGEEKLMTLISCNYTVNDGRVYVHAIEITY</sequence>
<dbReference type="InterPro" id="IPR023365">
    <property type="entry name" value="Sortase_dom-sf"/>
</dbReference>